<dbReference type="STRING" id="50990.A0A4Y7QBB9"/>
<dbReference type="InterPro" id="IPR036389">
    <property type="entry name" value="RNase_III_sf"/>
</dbReference>
<dbReference type="Proteomes" id="UP000294933">
    <property type="component" value="Unassembled WGS sequence"/>
</dbReference>
<dbReference type="GO" id="GO:0004525">
    <property type="term" value="F:ribonuclease III activity"/>
    <property type="evidence" value="ECO:0007669"/>
    <property type="project" value="InterPro"/>
</dbReference>
<dbReference type="VEuPathDB" id="FungiDB:BD410DRAFT_786081"/>
<dbReference type="GO" id="GO:0005762">
    <property type="term" value="C:mitochondrial large ribosomal subunit"/>
    <property type="evidence" value="ECO:0007669"/>
    <property type="project" value="InterPro"/>
</dbReference>
<proteinExistence type="predicted"/>
<accession>A0A4Y7QBB9</accession>
<dbReference type="EMBL" id="ML170166">
    <property type="protein sequence ID" value="TDL24571.1"/>
    <property type="molecule type" value="Genomic_DNA"/>
</dbReference>
<dbReference type="GO" id="GO:0006396">
    <property type="term" value="P:RNA processing"/>
    <property type="evidence" value="ECO:0007669"/>
    <property type="project" value="InterPro"/>
</dbReference>
<sequence>MVTHISAREAPWDGHNARLSFVGRRVLETYLNLFLHSVPRSELPSGFEPDYVFIAHRALHTPVLGEYVGTQWRLRDIMQWTPARGFEETARVEERRQLPDTRLLSKNVGFYKVQGIAVEGIIGGIFHQFGGTVAHRVFHTRLLPHILCPGSPVGLPDHYHDFVNKVLLKMGGSEALLSGSNTRTSRTPKLADGVSAAVEAS</sequence>
<dbReference type="SUPFAM" id="SSF69065">
    <property type="entry name" value="RNase III domain-like"/>
    <property type="match status" value="1"/>
</dbReference>
<gene>
    <name evidence="1" type="ORF">BD410DRAFT_786081</name>
</gene>
<dbReference type="PANTHER" id="PTHR28160:SF1">
    <property type="entry name" value="LARGE RIBOSOMAL SUBUNIT PROTEIN ML57"/>
    <property type="match status" value="1"/>
</dbReference>
<protein>
    <submittedName>
        <fullName evidence="1">Uncharacterized protein</fullName>
    </submittedName>
</protein>
<organism evidence="1 2">
    <name type="scientific">Rickenella mellea</name>
    <dbReference type="NCBI Taxonomy" id="50990"/>
    <lineage>
        <taxon>Eukaryota</taxon>
        <taxon>Fungi</taxon>
        <taxon>Dikarya</taxon>
        <taxon>Basidiomycota</taxon>
        <taxon>Agaricomycotina</taxon>
        <taxon>Agaricomycetes</taxon>
        <taxon>Hymenochaetales</taxon>
        <taxon>Rickenellaceae</taxon>
        <taxon>Rickenella</taxon>
    </lineage>
</organism>
<dbReference type="Gene3D" id="1.10.1520.10">
    <property type="entry name" value="Ribonuclease III domain"/>
    <property type="match status" value="1"/>
</dbReference>
<dbReference type="InterPro" id="IPR040030">
    <property type="entry name" value="Ribosomal_mL57"/>
</dbReference>
<name>A0A4Y7QBB9_9AGAM</name>
<dbReference type="OrthoDB" id="2281895at2759"/>
<evidence type="ECO:0000313" key="1">
    <source>
        <dbReference type="EMBL" id="TDL24571.1"/>
    </source>
</evidence>
<reference evidence="1 2" key="1">
    <citation type="submission" date="2018-06" db="EMBL/GenBank/DDBJ databases">
        <title>A transcriptomic atlas of mushroom development highlights an independent origin of complex multicellularity.</title>
        <authorList>
            <consortium name="DOE Joint Genome Institute"/>
            <person name="Krizsan K."/>
            <person name="Almasi E."/>
            <person name="Merenyi Z."/>
            <person name="Sahu N."/>
            <person name="Viragh M."/>
            <person name="Koszo T."/>
            <person name="Mondo S."/>
            <person name="Kiss B."/>
            <person name="Balint B."/>
            <person name="Kues U."/>
            <person name="Barry K."/>
            <person name="Hegedus J.C."/>
            <person name="Henrissat B."/>
            <person name="Johnson J."/>
            <person name="Lipzen A."/>
            <person name="Ohm R."/>
            <person name="Nagy I."/>
            <person name="Pangilinan J."/>
            <person name="Yan J."/>
            <person name="Xiong Y."/>
            <person name="Grigoriev I.V."/>
            <person name="Hibbett D.S."/>
            <person name="Nagy L.G."/>
        </authorList>
    </citation>
    <scope>NUCLEOTIDE SEQUENCE [LARGE SCALE GENOMIC DNA]</scope>
    <source>
        <strain evidence="1 2">SZMC22713</strain>
    </source>
</reference>
<dbReference type="GO" id="GO:0003735">
    <property type="term" value="F:structural constituent of ribosome"/>
    <property type="evidence" value="ECO:0007669"/>
    <property type="project" value="InterPro"/>
</dbReference>
<dbReference type="GO" id="GO:0032543">
    <property type="term" value="P:mitochondrial translation"/>
    <property type="evidence" value="ECO:0007669"/>
    <property type="project" value="InterPro"/>
</dbReference>
<dbReference type="PANTHER" id="PTHR28160">
    <property type="entry name" value="54S RIBOSOMAL PROTEIN L15, MITOCHONDRIAL"/>
    <property type="match status" value="1"/>
</dbReference>
<dbReference type="AlphaFoldDB" id="A0A4Y7QBB9"/>
<evidence type="ECO:0000313" key="2">
    <source>
        <dbReference type="Proteomes" id="UP000294933"/>
    </source>
</evidence>
<keyword evidence="2" id="KW-1185">Reference proteome</keyword>